<evidence type="ECO:0000313" key="1">
    <source>
        <dbReference type="EMBL" id="VFJ72800.1"/>
    </source>
</evidence>
<proteinExistence type="predicted"/>
<sequence length="196" mass="22972">MTLSNTIYLPPSEKFRKLEARNTNYRFDLEQDVRWEEMEAPGVYFTDELVGGIDLSLFDAVEGLGETFNWAMAIGICEEFIALEEHVIGFFHEETEKGYLPVSRSVELFDEEEVKHIRLFRRFADALKARRPDIAQLFDKHLENSYEDVWWHGDHAGNYPSAAIHHFVNWLSAVFFEERTIHLYDVLRRGDDIQPA</sequence>
<gene>
    <name evidence="1" type="ORF">BECKFW1821C_GA0114237_103734</name>
</gene>
<name>A0A450TUW4_9GAMM</name>
<reference evidence="1" key="1">
    <citation type="submission" date="2019-02" db="EMBL/GenBank/DDBJ databases">
        <authorList>
            <person name="Gruber-Vodicka R. H."/>
            <person name="Seah K. B. B."/>
        </authorList>
    </citation>
    <scope>NUCLEOTIDE SEQUENCE</scope>
    <source>
        <strain evidence="1">BECK_BZ131</strain>
    </source>
</reference>
<protein>
    <recommendedName>
        <fullName evidence="2">Ferritin-like domain-containing protein</fullName>
    </recommendedName>
</protein>
<dbReference type="AlphaFoldDB" id="A0A450TUW4"/>
<accession>A0A450TUW4</accession>
<evidence type="ECO:0008006" key="2">
    <source>
        <dbReference type="Google" id="ProtNLM"/>
    </source>
</evidence>
<organism evidence="1">
    <name type="scientific">Candidatus Kentrum sp. FW</name>
    <dbReference type="NCBI Taxonomy" id="2126338"/>
    <lineage>
        <taxon>Bacteria</taxon>
        <taxon>Pseudomonadati</taxon>
        <taxon>Pseudomonadota</taxon>
        <taxon>Gammaproteobacteria</taxon>
        <taxon>Candidatus Kentrum</taxon>
    </lineage>
</organism>
<dbReference type="EMBL" id="CAADFE010000037">
    <property type="protein sequence ID" value="VFJ72800.1"/>
    <property type="molecule type" value="Genomic_DNA"/>
</dbReference>